<dbReference type="Proteomes" id="UP000075544">
    <property type="component" value="Unassembled WGS sequence"/>
</dbReference>
<keyword evidence="1" id="KW-0812">Transmembrane</keyword>
<feature type="transmembrane region" description="Helical" evidence="1">
    <location>
        <begin position="82"/>
        <end position="101"/>
    </location>
</feature>
<dbReference type="EMBL" id="JRHX01000030">
    <property type="protein sequence ID" value="KXZ72121.1"/>
    <property type="molecule type" value="Genomic_DNA"/>
</dbReference>
<gene>
    <name evidence="2" type="ORF">AVENLUH13518_00732</name>
</gene>
<organism evidence="2 3">
    <name type="scientific">Acinetobacter venetianus</name>
    <dbReference type="NCBI Taxonomy" id="52133"/>
    <lineage>
        <taxon>Bacteria</taxon>
        <taxon>Pseudomonadati</taxon>
        <taxon>Pseudomonadota</taxon>
        <taxon>Gammaproteobacteria</taxon>
        <taxon>Moraxellales</taxon>
        <taxon>Moraxellaceae</taxon>
        <taxon>Acinetobacter</taxon>
    </lineage>
</organism>
<keyword evidence="1" id="KW-0472">Membrane</keyword>
<evidence type="ECO:0008006" key="4">
    <source>
        <dbReference type="Google" id="ProtNLM"/>
    </source>
</evidence>
<evidence type="ECO:0000256" key="1">
    <source>
        <dbReference type="SAM" id="Phobius"/>
    </source>
</evidence>
<dbReference type="NCBIfam" id="NF040662">
    <property type="entry name" value="attach_TipJ_rel"/>
    <property type="match status" value="1"/>
</dbReference>
<dbReference type="RefSeq" id="WP_155721589.1">
    <property type="nucleotide sequence ID" value="NZ_JRHX01000030.1"/>
</dbReference>
<accession>A0A150HYA1</accession>
<protein>
    <recommendedName>
        <fullName evidence="4">Tip attachment protein J domain-containing protein</fullName>
    </recommendedName>
</protein>
<evidence type="ECO:0000313" key="3">
    <source>
        <dbReference type="Proteomes" id="UP000075544"/>
    </source>
</evidence>
<reference evidence="2 3" key="1">
    <citation type="journal article" date="2016" name="Sci. Rep.">
        <title>Genomic and phenotypic characterization of the species Acinetobacter venetianus.</title>
        <authorList>
            <person name="Fondi M."/>
            <person name="Maida I."/>
            <person name="Perrin E."/>
            <person name="Orlandini V."/>
            <person name="La Torre L."/>
            <person name="Bosi E."/>
            <person name="Negroni A."/>
            <person name="Zanaroli G."/>
            <person name="Fava F."/>
            <person name="Decorosi F."/>
            <person name="Giovannetti L."/>
            <person name="Viti C."/>
            <person name="Vaneechoutte M."/>
            <person name="Dijkshoorn L."/>
            <person name="Fani R."/>
        </authorList>
    </citation>
    <scope>NUCLEOTIDE SEQUENCE [LARGE SCALE GENOMIC DNA]</scope>
    <source>
        <strain evidence="2 3">LUH13518</strain>
    </source>
</reference>
<comment type="caution">
    <text evidence="2">The sequence shown here is derived from an EMBL/GenBank/DDBJ whole genome shotgun (WGS) entry which is preliminary data.</text>
</comment>
<dbReference type="PATRIC" id="fig|52133.19.peg.754"/>
<evidence type="ECO:0000313" key="2">
    <source>
        <dbReference type="EMBL" id="KXZ72121.1"/>
    </source>
</evidence>
<name>A0A150HYA1_9GAMM</name>
<keyword evidence="1" id="KW-1133">Transmembrane helix</keyword>
<dbReference type="AlphaFoldDB" id="A0A150HYA1"/>
<proteinExistence type="predicted"/>
<sequence>MSHLHIYENPLDASTIIVEKTDNVLKRFLEVKVKFPQARIYKNVPCTENDVTPVDKVTALKLLDAGSEDQFHIVCHAGEPITIAYAIIAVIAIATAVYVYTNMPSLKNDSSSTGSPNNKLSDRENQQRIGQRVADIFGKRKSIPDLIAPSYRIFQDNLEVEESFMCIGRGFYEIDPNTIKEGDTIASTISGSSYSIYEPSQNITASPQLQHGASFNTPPLVTRKCNAVNGQTFVPPFQSKAQDDDIYFKYPNQIKAVDSWTREQFTERFVVGQEISIQGANWGQADIAGNGSATVDATLNTISIVMSEVSNAESYQRINILTYVVNDPINGPLDLSGTYDIESISYAMGAYTIKLIDPASTNSNFSQITENLTATLSGLLINSTVGLNLDGTYVISGIDGSSETISLVDPGAINSSWNDLQYEPNGETEPYTKYIYLRSSQNNWIGWYSVDFAKATGILLNFVAPNGITRGSEDKHVEVTVEYQQVVNGSATGPIYSETVMLHGIDGSRSQIAKTLRIDMPFTGAFRFRAKRITDNGDHADLSDDTKFYLAYAFYESDKLIYDDVTLARVRTVATQQATGAQSREFNLIAHRKLYSYQSGEKSVDRMATSNFADIVCAMTTDEKIGRRDINTLDVVSLYAVADEINTYFGIPIEFNYTFDDAKMSYEEALATVANAVFCDARRESNQVFFVFEQPRDIPTLLFNHRNKKPESEKRSVSFGVNKDFDGVKIKWHNPADSWSETEIKLPNDNVINAKSLEISGITNEAQAKLLAYRALNKLKHKKRSVEFSAYHEADLVTRNDLILIADDTRPMLVSSGSVIEQDGLYLTLSQPCVLDENETYIIHLQLPNSQVDVIQLSQGSHEREVLLARAPTSQLVVEYEGNISCSTYLVTTDTHSKRDLFLITEKSGGGGESSITAINYTDQYYLNDKDYV</sequence>